<proteinExistence type="predicted"/>
<name>A0A164CHM6_9MYCO</name>
<evidence type="ECO:0000313" key="4">
    <source>
        <dbReference type="Proteomes" id="UP000077342"/>
    </source>
</evidence>
<protein>
    <recommendedName>
        <fullName evidence="2">DUF732 domain-containing protein</fullName>
    </recommendedName>
</protein>
<dbReference type="InterPro" id="IPR007969">
    <property type="entry name" value="DUF732"/>
</dbReference>
<keyword evidence="1" id="KW-0732">Signal</keyword>
<dbReference type="AlphaFoldDB" id="A0A164CHM6"/>
<reference evidence="4" key="1">
    <citation type="submission" date="2016-04" db="EMBL/GenBank/DDBJ databases">
        <authorList>
            <person name="Strapagiel D."/>
            <person name="Borowka P."/>
            <person name="Marciniak B."/>
            <person name="Bakula Z."/>
            <person name="Van Ingen J."/>
            <person name="Safianowska A."/>
            <person name="Dziadek J."/>
            <person name="Jagielski T."/>
        </authorList>
    </citation>
    <scope>NUCLEOTIDE SEQUENCE [LARGE SCALE GENOMIC DNA]</scope>
    <source>
        <strain evidence="4">1010001458</strain>
    </source>
</reference>
<sequence>MNGKTMVKFSMLAAAGLAVGAIVAGAGAGAAPAYADSTADSTFIQQLDKAGIPYVNPYLAVGRATAMCLYLNQGHTEAEALLFTAQTDRANATSLQDAQFAQLAEAIYCPNELSSAH</sequence>
<dbReference type="Proteomes" id="UP000077342">
    <property type="component" value="Unassembled WGS sequence"/>
</dbReference>
<dbReference type="EMBL" id="LWCI01000077">
    <property type="protein sequence ID" value="KZS64728.1"/>
    <property type="molecule type" value="Genomic_DNA"/>
</dbReference>
<feature type="chain" id="PRO_5007849305" description="DUF732 domain-containing protein" evidence="1">
    <location>
        <begin position="36"/>
        <end position="117"/>
    </location>
</feature>
<evidence type="ECO:0000256" key="1">
    <source>
        <dbReference type="SAM" id="SignalP"/>
    </source>
</evidence>
<evidence type="ECO:0000313" key="3">
    <source>
        <dbReference type="EMBL" id="KZS64728.1"/>
    </source>
</evidence>
<gene>
    <name evidence="3" type="ORF">A4G28_12430</name>
</gene>
<evidence type="ECO:0000259" key="2">
    <source>
        <dbReference type="Pfam" id="PF05305"/>
    </source>
</evidence>
<accession>A0A164CHM6</accession>
<comment type="caution">
    <text evidence="3">The sequence shown here is derived from an EMBL/GenBank/DDBJ whole genome shotgun (WGS) entry which is preliminary data.</text>
</comment>
<dbReference type="Pfam" id="PF05305">
    <property type="entry name" value="DUF732"/>
    <property type="match status" value="1"/>
</dbReference>
<feature type="signal peptide" evidence="1">
    <location>
        <begin position="1"/>
        <end position="35"/>
    </location>
</feature>
<organism evidence="3 4">
    <name type="scientific">Mycobacterium ostraviense</name>
    <dbReference type="NCBI Taxonomy" id="2738409"/>
    <lineage>
        <taxon>Bacteria</taxon>
        <taxon>Bacillati</taxon>
        <taxon>Actinomycetota</taxon>
        <taxon>Actinomycetes</taxon>
        <taxon>Mycobacteriales</taxon>
        <taxon>Mycobacteriaceae</taxon>
        <taxon>Mycobacterium</taxon>
    </lineage>
</organism>
<feature type="domain" description="DUF732" evidence="2">
    <location>
        <begin position="39"/>
        <end position="111"/>
    </location>
</feature>
<keyword evidence="4" id="KW-1185">Reference proteome</keyword>